<reference evidence="1 2" key="1">
    <citation type="submission" date="2020-02" db="EMBL/GenBank/DDBJ databases">
        <authorList>
            <person name="Ferguson B K."/>
        </authorList>
    </citation>
    <scope>NUCLEOTIDE SEQUENCE [LARGE SCALE GENOMIC DNA]</scope>
</reference>
<dbReference type="AlphaFoldDB" id="A0A6H5IZ72"/>
<evidence type="ECO:0000313" key="1">
    <source>
        <dbReference type="EMBL" id="CAB0042611.1"/>
    </source>
</evidence>
<organism evidence="1 2">
    <name type="scientific">Trichogramma brassicae</name>
    <dbReference type="NCBI Taxonomy" id="86971"/>
    <lineage>
        <taxon>Eukaryota</taxon>
        <taxon>Metazoa</taxon>
        <taxon>Ecdysozoa</taxon>
        <taxon>Arthropoda</taxon>
        <taxon>Hexapoda</taxon>
        <taxon>Insecta</taxon>
        <taxon>Pterygota</taxon>
        <taxon>Neoptera</taxon>
        <taxon>Endopterygota</taxon>
        <taxon>Hymenoptera</taxon>
        <taxon>Apocrita</taxon>
        <taxon>Proctotrupomorpha</taxon>
        <taxon>Chalcidoidea</taxon>
        <taxon>Trichogrammatidae</taxon>
        <taxon>Trichogramma</taxon>
    </lineage>
</organism>
<keyword evidence="2" id="KW-1185">Reference proteome</keyword>
<gene>
    <name evidence="1" type="ORF">TBRA_LOCUS14224</name>
</gene>
<name>A0A6H5IZ72_9HYME</name>
<sequence length="99" mass="10985">MGHTGVAKAYAIARRRVSLLPTQPLCFGTCSLQAASALRQKPTRHCQEHIHFKQTGIGKLTRGLLEDAAWYRHSLSQHPFTTEVFHTGPAMSVLRFSGL</sequence>
<dbReference type="Proteomes" id="UP000479190">
    <property type="component" value="Unassembled WGS sequence"/>
</dbReference>
<accession>A0A6H5IZ72</accession>
<protein>
    <submittedName>
        <fullName evidence="1">Uncharacterized protein</fullName>
    </submittedName>
</protein>
<dbReference type="EMBL" id="CADCXV010001210">
    <property type="protein sequence ID" value="CAB0042611.1"/>
    <property type="molecule type" value="Genomic_DNA"/>
</dbReference>
<evidence type="ECO:0000313" key="2">
    <source>
        <dbReference type="Proteomes" id="UP000479190"/>
    </source>
</evidence>
<proteinExistence type="predicted"/>